<feature type="compositionally biased region" description="Basic residues" evidence="5">
    <location>
        <begin position="1238"/>
        <end position="1252"/>
    </location>
</feature>
<dbReference type="EMBL" id="CABVLU010000004">
    <property type="protein sequence ID" value="VVT56087.1"/>
    <property type="molecule type" value="Genomic_DNA"/>
</dbReference>
<feature type="region of interest" description="Disordered" evidence="5">
    <location>
        <begin position="351"/>
        <end position="370"/>
    </location>
</feature>
<feature type="compositionally biased region" description="Low complexity" evidence="5">
    <location>
        <begin position="1095"/>
        <end position="1106"/>
    </location>
</feature>
<evidence type="ECO:0000313" key="8">
    <source>
        <dbReference type="EMBL" id="VVT56087.1"/>
    </source>
</evidence>
<dbReference type="Pfam" id="PF02791">
    <property type="entry name" value="DDT"/>
    <property type="match status" value="1"/>
</dbReference>
<evidence type="ECO:0008006" key="10">
    <source>
        <dbReference type="Google" id="ProtNLM"/>
    </source>
</evidence>
<dbReference type="PANTHER" id="PTHR32075:SF6">
    <property type="entry name" value="ISWI CHROMATIN-REMODELING COMPLEX SUBUNIT YPL216W-RELATED"/>
    <property type="match status" value="1"/>
</dbReference>
<dbReference type="PROSITE" id="PS50827">
    <property type="entry name" value="DDT"/>
    <property type="match status" value="1"/>
</dbReference>
<dbReference type="GO" id="GO:0031509">
    <property type="term" value="P:subtelomeric heterochromatin formation"/>
    <property type="evidence" value="ECO:0007669"/>
    <property type="project" value="TreeGrafter"/>
</dbReference>
<dbReference type="Pfam" id="PF15613">
    <property type="entry name" value="WSD"/>
    <property type="match status" value="1"/>
</dbReference>
<dbReference type="GO" id="GO:0000785">
    <property type="term" value="C:chromatin"/>
    <property type="evidence" value="ECO:0007669"/>
    <property type="project" value="UniProtKB-ARBA"/>
</dbReference>
<organism evidence="8 9">
    <name type="scientific">Magnusiomyces paraingens</name>
    <dbReference type="NCBI Taxonomy" id="2606893"/>
    <lineage>
        <taxon>Eukaryota</taxon>
        <taxon>Fungi</taxon>
        <taxon>Dikarya</taxon>
        <taxon>Ascomycota</taxon>
        <taxon>Saccharomycotina</taxon>
        <taxon>Dipodascomycetes</taxon>
        <taxon>Dipodascales</taxon>
        <taxon>Dipodascaceae</taxon>
        <taxon>Magnusiomyces</taxon>
    </lineage>
</organism>
<feature type="compositionally biased region" description="Basic residues" evidence="5">
    <location>
        <begin position="1131"/>
        <end position="1140"/>
    </location>
</feature>
<dbReference type="GO" id="GO:0000781">
    <property type="term" value="C:chromosome, telomeric region"/>
    <property type="evidence" value="ECO:0007669"/>
    <property type="project" value="GOC"/>
</dbReference>
<feature type="domain" description="DDT" evidence="6">
    <location>
        <begin position="415"/>
        <end position="478"/>
    </location>
</feature>
<dbReference type="PANTHER" id="PTHR32075">
    <property type="entry name" value="ISWI CHROMATIN-REMODELING COMPLEX SUBUNIT YPL216W-RELATED"/>
    <property type="match status" value="1"/>
</dbReference>
<gene>
    <name evidence="8" type="ORF">SAPINGB_P004798</name>
</gene>
<protein>
    <recommendedName>
        <fullName evidence="10">WAC domain-containing protein</fullName>
    </recommendedName>
</protein>
<feature type="region of interest" description="Disordered" evidence="5">
    <location>
        <begin position="541"/>
        <end position="563"/>
    </location>
</feature>
<dbReference type="AlphaFoldDB" id="A0A5E8BX55"/>
<evidence type="ECO:0000313" key="9">
    <source>
        <dbReference type="Proteomes" id="UP000398389"/>
    </source>
</evidence>
<accession>A0A5E8BX55</accession>
<feature type="region of interest" description="Disordered" evidence="5">
    <location>
        <begin position="1226"/>
        <end position="1252"/>
    </location>
</feature>
<feature type="region of interest" description="Disordered" evidence="5">
    <location>
        <begin position="482"/>
        <end position="529"/>
    </location>
</feature>
<sequence length="1252" mass="143684">MVFYKRKTVEPLQPRHVPSLNSDVWYIPETREFFETYEEYLKRMDFYNQKKFICELTGRSCLTFFQALKSEAVQSQKVIDRFPAPLKEPILRKIQFSTTSRLDTLVDDIYNIFKHDFYPGEIAIANLNDQRVKVTIREKAKFSARRLSSGEFQPATCKCRVELLSSPDQEAIVDESELTRDRKYFTKVILKTFIKYSVHRESWAGAPWLVKDEYAKMHRIDQTIPVHLQRHKGQPSPEDLKQQRQEQREKARQEKKRIKQELAIEAKRLKQEAKQQKLEMMEVQKGKPKQKEIKQQKLSALGFESIQTPNTDLTLIDSSNESPPKGFQPILPNLDSKLEVDQISTPIKGDIQSTITSGSATPTVEGSPAPGLSTISSFSSKNERILTQEDLNIPFDSFRATLRPSLKQETRLEPPSLVNLALETWLFLNMYSDPLVLDTFTFDDYLDVLHYDDPATECPLLNEIFCSLLCTIVGTDSTELLIQFPDPPEEPTLDSEDDDLSSDEENESEDGYNGEDEDNSETTNLDNVNGLNDKSEAILLDNSSKNNKSNSSNEEFSNAEQKKISIETETNRAEFYSKFKSTKWEERLRRRMFKDGGWQVILIGLLHSVLYVPEWKESIQTILDNMAPLDKPVTLQSALNCFMELSVELRLKALQILCEVLHGSNLVRNFIDQCLEESTRIRRERLENLREYKALLETLKMLEEKKKPYFPNGFPKTSHTNGSNVIGGMGTPITENSDEESDDELKYQLFSVGGKRPASSVTRQRKKRKNDAEMALAKENHEFRKLFQQGEATLLKIEELLDANREVELELVKLDTQRAKMLGKDRYHNRYWWLEGNGIRRSSEDDFKKEAKKPEEKKPKPKKYGRSDPSEKTAAATPNVDKEKSEEEEESDSDLGYLMGRIWVQGPTDEELQGYLKIEPGSKIPRVSLDPTGQFITYENDLVISSRKIATESRILIDKNGTSDHDLFIAERKSIEERDLILENHMIWGYYDDPDDVQSLIKWLNPYGIRESKLAKEIVNLKPEITDSMRARKEDLTNDTIEQEAELKNVLEDDDDIKELDTKISMVRSLLEVIEQDNINEKQLDNIAESFLESKPSTTTTDSLTRSSRKSSRLGATATSSHASSSSPSPGKRRSTRGSSRRATILSDDDDSSTDNHDDFNSHAEDPVQSSPLKQKNLKDRIQDQKLRLIKKLDTLKKEKESTITSYKQDLAQGRVLGWENAKAKERFGHSLYESQKKRGPISRGGSRKKNS</sequence>
<feature type="domain" description="WAC" evidence="7">
    <location>
        <begin position="22"/>
        <end position="131"/>
    </location>
</feature>
<evidence type="ECO:0000256" key="3">
    <source>
        <dbReference type="ARBA" id="ARBA00023242"/>
    </source>
</evidence>
<evidence type="ECO:0000256" key="5">
    <source>
        <dbReference type="SAM" id="MobiDB-lite"/>
    </source>
</evidence>
<dbReference type="GeneID" id="43583613"/>
<feature type="compositionally biased region" description="Polar residues" evidence="5">
    <location>
        <begin position="351"/>
        <end position="364"/>
    </location>
</feature>
<feature type="compositionally biased region" description="Basic and acidic residues" evidence="5">
    <location>
        <begin position="843"/>
        <end position="858"/>
    </location>
</feature>
<evidence type="ECO:0000259" key="7">
    <source>
        <dbReference type="PROSITE" id="PS51136"/>
    </source>
</evidence>
<dbReference type="InterPro" id="IPR028942">
    <property type="entry name" value="WHIM1_dom"/>
</dbReference>
<evidence type="ECO:0000256" key="2">
    <source>
        <dbReference type="ARBA" id="ARBA00023054"/>
    </source>
</evidence>
<feature type="region of interest" description="Disordered" evidence="5">
    <location>
        <begin position="228"/>
        <end position="257"/>
    </location>
</feature>
<feature type="compositionally biased region" description="Low complexity" evidence="5">
    <location>
        <begin position="542"/>
        <end position="558"/>
    </location>
</feature>
<feature type="compositionally biased region" description="Acidic residues" evidence="5">
    <location>
        <begin position="487"/>
        <end position="520"/>
    </location>
</feature>
<feature type="compositionally biased region" description="Basic and acidic residues" evidence="5">
    <location>
        <begin position="1154"/>
        <end position="1166"/>
    </location>
</feature>
<dbReference type="Pfam" id="PF10537">
    <property type="entry name" value="WAC_Acf1_DNA_bd"/>
    <property type="match status" value="1"/>
</dbReference>
<keyword evidence="9" id="KW-1185">Reference proteome</keyword>
<evidence type="ECO:0000256" key="4">
    <source>
        <dbReference type="PROSITE-ProRule" id="PRU00475"/>
    </source>
</evidence>
<name>A0A5E8BX55_9ASCO</name>
<keyword evidence="2" id="KW-0175">Coiled coil</keyword>
<dbReference type="InterPro" id="IPR028941">
    <property type="entry name" value="WHIM2_dom"/>
</dbReference>
<dbReference type="InterPro" id="IPR013136">
    <property type="entry name" value="WSTF_Acf1_Cbp146"/>
</dbReference>
<feature type="region of interest" description="Disordered" evidence="5">
    <location>
        <begin position="843"/>
        <end position="893"/>
    </location>
</feature>
<reference evidence="8 9" key="1">
    <citation type="submission" date="2019-09" db="EMBL/GenBank/DDBJ databases">
        <authorList>
            <person name="Brejova B."/>
        </authorList>
    </citation>
    <scope>NUCLEOTIDE SEQUENCE [LARGE SCALE GENOMIC DNA]</scope>
</reference>
<dbReference type="Proteomes" id="UP000398389">
    <property type="component" value="Unassembled WGS sequence"/>
</dbReference>
<dbReference type="Pfam" id="PF15612">
    <property type="entry name" value="WHIM1"/>
    <property type="match status" value="1"/>
</dbReference>
<evidence type="ECO:0000259" key="6">
    <source>
        <dbReference type="PROSITE" id="PS50827"/>
    </source>
</evidence>
<keyword evidence="3 4" id="KW-0539">Nucleus</keyword>
<dbReference type="GO" id="GO:0005634">
    <property type="term" value="C:nucleus"/>
    <property type="evidence" value="ECO:0007669"/>
    <property type="project" value="UniProtKB-SubCell"/>
</dbReference>
<dbReference type="RefSeq" id="XP_031855404.1">
    <property type="nucleotide sequence ID" value="XM_031999513.1"/>
</dbReference>
<feature type="compositionally biased region" description="Basic and acidic residues" evidence="5">
    <location>
        <begin position="238"/>
        <end position="252"/>
    </location>
</feature>
<feature type="compositionally biased region" description="Low complexity" evidence="5">
    <location>
        <begin position="1113"/>
        <end position="1130"/>
    </location>
</feature>
<dbReference type="PROSITE" id="PS51136">
    <property type="entry name" value="WAC"/>
    <property type="match status" value="1"/>
</dbReference>
<feature type="region of interest" description="Disordered" evidence="5">
    <location>
        <begin position="1095"/>
        <end position="1180"/>
    </location>
</feature>
<dbReference type="OrthoDB" id="332390at2759"/>
<proteinExistence type="predicted"/>
<evidence type="ECO:0000256" key="1">
    <source>
        <dbReference type="ARBA" id="ARBA00004123"/>
    </source>
</evidence>
<dbReference type="InterPro" id="IPR018501">
    <property type="entry name" value="DDT_dom"/>
</dbReference>
<comment type="subcellular location">
    <subcellularLocation>
        <location evidence="1 4">Nucleus</location>
    </subcellularLocation>
</comment>